<dbReference type="EMBL" id="ANNX02000080">
    <property type="protein sequence ID" value="KYC34499.1"/>
    <property type="molecule type" value="Genomic_DNA"/>
</dbReference>
<reference evidence="2 3" key="1">
    <citation type="journal article" date="2013" name="Genome Biol. Evol.">
        <title>Genomes of Stigonematalean cyanobacteria (subsection V) and the evolution of oxygenic photosynthesis from prokaryotes to plastids.</title>
        <authorList>
            <person name="Dagan T."/>
            <person name="Roettger M."/>
            <person name="Stucken K."/>
            <person name="Landan G."/>
            <person name="Koch R."/>
            <person name="Major P."/>
            <person name="Gould S.B."/>
            <person name="Goremykin V.V."/>
            <person name="Rippka R."/>
            <person name="Tandeau de Marsac N."/>
            <person name="Gugger M."/>
            <person name="Lockhart P.J."/>
            <person name="Allen J.F."/>
            <person name="Brune I."/>
            <person name="Maus I."/>
            <person name="Puhler A."/>
            <person name="Martin W.F."/>
        </authorList>
    </citation>
    <scope>NUCLEOTIDE SEQUENCE [LARGE SCALE GENOMIC DNA]</scope>
    <source>
        <strain evidence="2 3">PCC 7110</strain>
    </source>
</reference>
<sequence length="448" mass="48777">MPRKKGETAIQAAVEVQESQFGDVTVENAQITAETEPTEDTEKAAKTKKPRVSQPKKKVTLAIDAARSTKKYIAFLDGKAVTDVIRSDSLICQVDSSPFGELGSFSMSRGKGEDGKELIEHWVVGDSARFQGKPYIAMTDDPNHKITYFPILLLGALARLHTLYDLSSGASEKNRSLYLQLTTLSLAHPSQLFESVKQIKWLKVDGIKYKLNFDKAGFTGLPEGYGAALHAQQQLDKLKHPTFYVFDIGFGTSTVTEYSNLGKLPKRGACTPNGGGGIATLIREFAEATSQKDSSKLIKSSQLRKVLETSEWQNEKPIAKAPDGSEIGDVLAIAIKNWLRDSPVAYALESLSVIGRQHPIVVAGGGFSIPPVREMVQAELFKAGVPKDNLIIPENPGIVSLAELKRLYATNPEQAPELETLEDREALIDQSAIDPLNAGDISNEQKAA</sequence>
<dbReference type="InterPro" id="IPR043129">
    <property type="entry name" value="ATPase_NBD"/>
</dbReference>
<evidence type="ECO:0008006" key="4">
    <source>
        <dbReference type="Google" id="ProtNLM"/>
    </source>
</evidence>
<gene>
    <name evidence="2" type="ORF">WA1_51645</name>
</gene>
<accession>A0A139WPY6</accession>
<dbReference type="Proteomes" id="UP000076925">
    <property type="component" value="Unassembled WGS sequence"/>
</dbReference>
<protein>
    <recommendedName>
        <fullName evidence="4">Actin-like protein N-terminal domain-containing protein</fullName>
    </recommendedName>
</protein>
<evidence type="ECO:0000313" key="3">
    <source>
        <dbReference type="Proteomes" id="UP000076925"/>
    </source>
</evidence>
<feature type="region of interest" description="Disordered" evidence="1">
    <location>
        <begin position="29"/>
        <end position="52"/>
    </location>
</feature>
<organism evidence="2 3">
    <name type="scientific">Scytonema hofmannii PCC 7110</name>
    <dbReference type="NCBI Taxonomy" id="128403"/>
    <lineage>
        <taxon>Bacteria</taxon>
        <taxon>Bacillati</taxon>
        <taxon>Cyanobacteriota</taxon>
        <taxon>Cyanophyceae</taxon>
        <taxon>Nostocales</taxon>
        <taxon>Scytonemataceae</taxon>
        <taxon>Scytonema</taxon>
    </lineage>
</organism>
<keyword evidence="3" id="KW-1185">Reference proteome</keyword>
<evidence type="ECO:0000313" key="2">
    <source>
        <dbReference type="EMBL" id="KYC34499.1"/>
    </source>
</evidence>
<comment type="caution">
    <text evidence="2">The sequence shown here is derived from an EMBL/GenBank/DDBJ whole genome shotgun (WGS) entry which is preliminary data.</text>
</comment>
<dbReference type="AlphaFoldDB" id="A0A139WPY6"/>
<dbReference type="RefSeq" id="WP_017750086.1">
    <property type="nucleotide sequence ID" value="NZ_KQ976357.1"/>
</dbReference>
<proteinExistence type="predicted"/>
<dbReference type="CDD" id="cd10227">
    <property type="entry name" value="ASKHA_NBD_ParM-like"/>
    <property type="match status" value="1"/>
</dbReference>
<dbReference type="SUPFAM" id="SSF53067">
    <property type="entry name" value="Actin-like ATPase domain"/>
    <property type="match status" value="1"/>
</dbReference>
<name>A0A139WPY6_9CYAN</name>
<evidence type="ECO:0000256" key="1">
    <source>
        <dbReference type="SAM" id="MobiDB-lite"/>
    </source>
</evidence>